<comment type="cofactor">
    <cofactor evidence="6">
        <name>Mg(2+)</name>
        <dbReference type="ChEBI" id="CHEBI:18420"/>
    </cofactor>
    <text evidence="6">Binds 1 Mg(2+) ion per subunit.</text>
</comment>
<dbReference type="GO" id="GO:0043001">
    <property type="term" value="P:Golgi to plasma membrane protein transport"/>
    <property type="evidence" value="ECO:0007669"/>
    <property type="project" value="TreeGrafter"/>
</dbReference>
<keyword evidence="6" id="KW-0378">Hydrolase</keyword>
<dbReference type="InterPro" id="IPR003338">
    <property type="entry name" value="CDC4_N-term_subdom"/>
</dbReference>
<dbReference type="SUPFAM" id="SSF54585">
    <property type="entry name" value="Cdc48 domain 2-like"/>
    <property type="match status" value="1"/>
</dbReference>
<gene>
    <name evidence="8" type="ORF">L798_15596</name>
</gene>
<dbReference type="FunFam" id="3.10.330.10:FF:000003">
    <property type="entry name" value="vesicle-fusing ATPase isoform X1"/>
    <property type="match status" value="1"/>
</dbReference>
<dbReference type="Gene3D" id="2.40.40.20">
    <property type="match status" value="1"/>
</dbReference>
<keyword evidence="6" id="KW-0653">Protein transport</keyword>
<evidence type="ECO:0000313" key="9">
    <source>
        <dbReference type="Proteomes" id="UP000027135"/>
    </source>
</evidence>
<dbReference type="GO" id="GO:0016887">
    <property type="term" value="F:ATP hydrolysis activity"/>
    <property type="evidence" value="ECO:0007669"/>
    <property type="project" value="InterPro"/>
</dbReference>
<keyword evidence="6" id="KW-0479">Metal-binding</keyword>
<dbReference type="GO" id="GO:0005795">
    <property type="term" value="C:Golgi stack"/>
    <property type="evidence" value="ECO:0007669"/>
    <property type="project" value="TreeGrafter"/>
</dbReference>
<dbReference type="Pfam" id="PF02359">
    <property type="entry name" value="CDC48_N"/>
    <property type="match status" value="1"/>
</dbReference>
<keyword evidence="3 6" id="KW-0963">Cytoplasm</keyword>
<dbReference type="InterPro" id="IPR029067">
    <property type="entry name" value="CDC48_domain_2-like_sf"/>
</dbReference>
<evidence type="ECO:0000256" key="4">
    <source>
        <dbReference type="ARBA" id="ARBA00022741"/>
    </source>
</evidence>
<dbReference type="GO" id="GO:0005524">
    <property type="term" value="F:ATP binding"/>
    <property type="evidence" value="ECO:0007669"/>
    <property type="project" value="UniProtKB-UniRule"/>
</dbReference>
<dbReference type="GO" id="GO:0035494">
    <property type="term" value="P:SNARE complex disassembly"/>
    <property type="evidence" value="ECO:0007669"/>
    <property type="project" value="InterPro"/>
</dbReference>
<dbReference type="GO" id="GO:0046872">
    <property type="term" value="F:metal ion binding"/>
    <property type="evidence" value="ECO:0007669"/>
    <property type="project" value="UniProtKB-UniRule"/>
</dbReference>
<evidence type="ECO:0000259" key="7">
    <source>
        <dbReference type="SMART" id="SM01073"/>
    </source>
</evidence>
<keyword evidence="5 6" id="KW-0067">ATP-binding</keyword>
<dbReference type="EMBL" id="KK853160">
    <property type="protein sequence ID" value="KDR10451.1"/>
    <property type="molecule type" value="Genomic_DNA"/>
</dbReference>
<evidence type="ECO:0000256" key="6">
    <source>
        <dbReference type="RuleBase" id="RU367045"/>
    </source>
</evidence>
<dbReference type="EC" id="3.6.4.6" evidence="6"/>
<dbReference type="PANTHER" id="PTHR23078:SF3">
    <property type="entry name" value="VESICLE-FUSING ATPASE"/>
    <property type="match status" value="1"/>
</dbReference>
<evidence type="ECO:0000313" key="8">
    <source>
        <dbReference type="EMBL" id="KDR10451.1"/>
    </source>
</evidence>
<comment type="function">
    <text evidence="6">Required for vesicle-mediated transport. Catalyzes the fusion of transport vesicles within the Golgi cisternae. Is also required for transport from the endoplasmic reticulum to the Golgi stack. Seems to function as a fusion protein required for the delivery of cargo proteins to all compartments of the Golgi stack independent of vesicle origin.</text>
</comment>
<dbReference type="AlphaFoldDB" id="A0A067QMK6"/>
<sequence>MSGMRMKASRCPTDELSLTNCAVVNQVDFPDDVKHVEVSTGPSQHYVFRVRFHSEVPRGTVGFSLPQRKWATSLNQDIEVKPYHFDPTSSSECLCTIVLEADFLQKKSTTLEPYDTDQMAKEFLLQFSGQAFTVGQQLAFNFVDKKLLGLVVKSLEAVDLSAIKAGQDAKPKKTKMGHCLGDTMVQFEKAENSSLNLVGKAKGL</sequence>
<comment type="subcellular location">
    <subcellularLocation>
        <location evidence="1 6">Cytoplasm</location>
    </subcellularLocation>
</comment>
<name>A0A067QMK6_ZOONE</name>
<dbReference type="Pfam" id="PF02933">
    <property type="entry name" value="CDC48_2"/>
    <property type="match status" value="1"/>
</dbReference>
<dbReference type="Gene3D" id="3.10.330.10">
    <property type="match status" value="1"/>
</dbReference>
<evidence type="ECO:0000256" key="3">
    <source>
        <dbReference type="ARBA" id="ARBA00022490"/>
    </source>
</evidence>
<dbReference type="InterPro" id="IPR004201">
    <property type="entry name" value="Cdc48_dom2"/>
</dbReference>
<evidence type="ECO:0000256" key="1">
    <source>
        <dbReference type="ARBA" id="ARBA00004496"/>
    </source>
</evidence>
<dbReference type="eggNOG" id="KOG0741">
    <property type="taxonomic scope" value="Eukaryota"/>
</dbReference>
<keyword evidence="6" id="KW-0460">Magnesium</keyword>
<dbReference type="InterPro" id="IPR009010">
    <property type="entry name" value="Asp_de-COase-like_dom_sf"/>
</dbReference>
<keyword evidence="6" id="KW-0813">Transport</keyword>
<evidence type="ECO:0000256" key="5">
    <source>
        <dbReference type="ARBA" id="ARBA00022840"/>
    </source>
</evidence>
<proteinExistence type="inferred from homology"/>
<dbReference type="SMART" id="SM01073">
    <property type="entry name" value="CDC48_N"/>
    <property type="match status" value="1"/>
</dbReference>
<dbReference type="SUPFAM" id="SSF50692">
    <property type="entry name" value="ADC-like"/>
    <property type="match status" value="1"/>
</dbReference>
<protein>
    <recommendedName>
        <fullName evidence="6">Vesicle-fusing ATPase</fullName>
        <ecNumber evidence="6">3.6.4.6</ecNumber>
    </recommendedName>
</protein>
<dbReference type="GO" id="GO:0006891">
    <property type="term" value="P:intra-Golgi vesicle-mediated transport"/>
    <property type="evidence" value="ECO:0007669"/>
    <property type="project" value="TreeGrafter"/>
</dbReference>
<organism evidence="8 9">
    <name type="scientific">Zootermopsis nevadensis</name>
    <name type="common">Dampwood termite</name>
    <dbReference type="NCBI Taxonomy" id="136037"/>
    <lineage>
        <taxon>Eukaryota</taxon>
        <taxon>Metazoa</taxon>
        <taxon>Ecdysozoa</taxon>
        <taxon>Arthropoda</taxon>
        <taxon>Hexapoda</taxon>
        <taxon>Insecta</taxon>
        <taxon>Pterygota</taxon>
        <taxon>Neoptera</taxon>
        <taxon>Polyneoptera</taxon>
        <taxon>Dictyoptera</taxon>
        <taxon>Blattodea</taxon>
        <taxon>Blattoidea</taxon>
        <taxon>Termitoidae</taxon>
        <taxon>Termopsidae</taxon>
        <taxon>Zootermopsis</taxon>
    </lineage>
</organism>
<comment type="catalytic activity">
    <reaction evidence="6">
        <text>ATP + H2O = ADP + phosphate + H(+)</text>
        <dbReference type="Rhea" id="RHEA:13065"/>
        <dbReference type="ChEBI" id="CHEBI:15377"/>
        <dbReference type="ChEBI" id="CHEBI:15378"/>
        <dbReference type="ChEBI" id="CHEBI:30616"/>
        <dbReference type="ChEBI" id="CHEBI:43474"/>
        <dbReference type="ChEBI" id="CHEBI:456216"/>
        <dbReference type="EC" id="3.6.4.6"/>
    </reaction>
</comment>
<keyword evidence="6" id="KW-0931">ER-Golgi transport</keyword>
<keyword evidence="9" id="KW-1185">Reference proteome</keyword>
<keyword evidence="4 6" id="KW-0547">Nucleotide-binding</keyword>
<dbReference type="FunFam" id="2.40.40.20:FF:000006">
    <property type="entry name" value="vesicle-fusing ATPase isoform X1"/>
    <property type="match status" value="1"/>
</dbReference>
<accession>A0A067QMK6</accession>
<dbReference type="OMA" id="TEMAHRM"/>
<dbReference type="PANTHER" id="PTHR23078">
    <property type="entry name" value="VESICULAR-FUSION PROTEIN NSF"/>
    <property type="match status" value="1"/>
</dbReference>
<dbReference type="InterPro" id="IPR039812">
    <property type="entry name" value="Vesicle-fus_ATPase"/>
</dbReference>
<feature type="domain" description="CDC48 N-terminal subdomain" evidence="7">
    <location>
        <begin position="5"/>
        <end position="86"/>
    </location>
</feature>
<evidence type="ECO:0000256" key="2">
    <source>
        <dbReference type="ARBA" id="ARBA00006914"/>
    </source>
</evidence>
<dbReference type="STRING" id="136037.A0A067QMK6"/>
<dbReference type="InParanoid" id="A0A067QMK6"/>
<reference evidence="8 9" key="1">
    <citation type="journal article" date="2014" name="Nat. Commun.">
        <title>Molecular traces of alternative social organization in a termite genome.</title>
        <authorList>
            <person name="Terrapon N."/>
            <person name="Li C."/>
            <person name="Robertson H.M."/>
            <person name="Ji L."/>
            <person name="Meng X."/>
            <person name="Booth W."/>
            <person name="Chen Z."/>
            <person name="Childers C.P."/>
            <person name="Glastad K.M."/>
            <person name="Gokhale K."/>
            <person name="Gowin J."/>
            <person name="Gronenberg W."/>
            <person name="Hermansen R.A."/>
            <person name="Hu H."/>
            <person name="Hunt B.G."/>
            <person name="Huylmans A.K."/>
            <person name="Khalil S.M."/>
            <person name="Mitchell R.D."/>
            <person name="Munoz-Torres M.C."/>
            <person name="Mustard J.A."/>
            <person name="Pan H."/>
            <person name="Reese J.T."/>
            <person name="Scharf M.E."/>
            <person name="Sun F."/>
            <person name="Vogel H."/>
            <person name="Xiao J."/>
            <person name="Yang W."/>
            <person name="Yang Z."/>
            <person name="Yang Z."/>
            <person name="Zhou J."/>
            <person name="Zhu J."/>
            <person name="Brent C.S."/>
            <person name="Elsik C.G."/>
            <person name="Goodisman M.A."/>
            <person name="Liberles D.A."/>
            <person name="Roe R.M."/>
            <person name="Vargo E.L."/>
            <person name="Vilcinskas A."/>
            <person name="Wang J."/>
            <person name="Bornberg-Bauer E."/>
            <person name="Korb J."/>
            <person name="Zhang G."/>
            <person name="Liebig J."/>
        </authorList>
    </citation>
    <scope>NUCLEOTIDE SEQUENCE [LARGE SCALE GENOMIC DNA]</scope>
    <source>
        <tissue evidence="8">Whole organism</tissue>
    </source>
</reference>
<comment type="similarity">
    <text evidence="2 6">Belongs to the AAA ATPase family.</text>
</comment>
<dbReference type="Proteomes" id="UP000027135">
    <property type="component" value="Unassembled WGS sequence"/>
</dbReference>